<organism evidence="2 3">
    <name type="scientific">Rhynchosporium graminicola</name>
    <dbReference type="NCBI Taxonomy" id="2792576"/>
    <lineage>
        <taxon>Eukaryota</taxon>
        <taxon>Fungi</taxon>
        <taxon>Dikarya</taxon>
        <taxon>Ascomycota</taxon>
        <taxon>Pezizomycotina</taxon>
        <taxon>Leotiomycetes</taxon>
        <taxon>Helotiales</taxon>
        <taxon>Ploettnerulaceae</taxon>
        <taxon>Rhynchosporium</taxon>
    </lineage>
</organism>
<gene>
    <name evidence="2" type="ORF">RCO7_05015</name>
</gene>
<evidence type="ECO:0000313" key="2">
    <source>
        <dbReference type="EMBL" id="CZS96187.1"/>
    </source>
</evidence>
<dbReference type="InParanoid" id="A0A1E1KDQ5"/>
<keyword evidence="1" id="KW-0732">Signal</keyword>
<evidence type="ECO:0000313" key="3">
    <source>
        <dbReference type="Proteomes" id="UP000178129"/>
    </source>
</evidence>
<keyword evidence="3" id="KW-1185">Reference proteome</keyword>
<proteinExistence type="predicted"/>
<feature type="chain" id="PRO_5009445928" evidence="1">
    <location>
        <begin position="24"/>
        <end position="67"/>
    </location>
</feature>
<feature type="signal peptide" evidence="1">
    <location>
        <begin position="1"/>
        <end position="23"/>
    </location>
</feature>
<comment type="caution">
    <text evidence="2">The sequence shown here is derived from an EMBL/GenBank/DDBJ whole genome shotgun (WGS) entry which is preliminary data.</text>
</comment>
<protein>
    <submittedName>
        <fullName evidence="2">Uncharacterized protein</fullName>
    </submittedName>
</protein>
<sequence length="67" mass="6894">MKVNALLWIAFMAIGSTAAAVQAEERTPNNLKPCPSEGCDRWCAANQGVPLGDCNPVTGKCNCAGGA</sequence>
<name>A0A1E1KDQ5_9HELO</name>
<reference evidence="3" key="1">
    <citation type="submission" date="2016-03" db="EMBL/GenBank/DDBJ databases">
        <authorList>
            <person name="Ploux O."/>
        </authorList>
    </citation>
    <scope>NUCLEOTIDE SEQUENCE [LARGE SCALE GENOMIC DNA]</scope>
    <source>
        <strain evidence="3">UK7</strain>
    </source>
</reference>
<evidence type="ECO:0000256" key="1">
    <source>
        <dbReference type="SAM" id="SignalP"/>
    </source>
</evidence>
<accession>A0A1E1KDQ5</accession>
<dbReference type="EMBL" id="FJUW01000012">
    <property type="protein sequence ID" value="CZS96187.1"/>
    <property type="molecule type" value="Genomic_DNA"/>
</dbReference>
<dbReference type="Proteomes" id="UP000178129">
    <property type="component" value="Unassembled WGS sequence"/>
</dbReference>
<dbReference type="AlphaFoldDB" id="A0A1E1KDQ5"/>